<dbReference type="EMBL" id="FPIB01000004">
    <property type="protein sequence ID" value="SFV89893.1"/>
    <property type="molecule type" value="Genomic_DNA"/>
</dbReference>
<evidence type="ECO:0000259" key="2">
    <source>
        <dbReference type="Pfam" id="PF09335"/>
    </source>
</evidence>
<reference evidence="3" key="1">
    <citation type="submission" date="2016-10" db="EMBL/GenBank/DDBJ databases">
        <authorList>
            <person name="de Groot N.N."/>
        </authorList>
    </citation>
    <scope>NUCLEOTIDE SEQUENCE</scope>
</reference>
<keyword evidence="1" id="KW-0812">Transmembrane</keyword>
<protein>
    <submittedName>
        <fullName evidence="3">FIG139438: lipoprotein B</fullName>
    </submittedName>
</protein>
<gene>
    <name evidence="3" type="ORF">MNB_SV-4-730</name>
</gene>
<dbReference type="GO" id="GO:0005886">
    <property type="term" value="C:plasma membrane"/>
    <property type="evidence" value="ECO:0007669"/>
    <property type="project" value="TreeGrafter"/>
</dbReference>
<proteinExistence type="predicted"/>
<keyword evidence="1" id="KW-1133">Transmembrane helix</keyword>
<dbReference type="AlphaFoldDB" id="A0A1W1E7H2"/>
<evidence type="ECO:0000256" key="1">
    <source>
        <dbReference type="SAM" id="Phobius"/>
    </source>
</evidence>
<feature type="transmembrane region" description="Helical" evidence="1">
    <location>
        <begin position="12"/>
        <end position="34"/>
    </location>
</feature>
<dbReference type="InterPro" id="IPR032816">
    <property type="entry name" value="VTT_dom"/>
</dbReference>
<name>A0A1W1E7H2_9ZZZZ</name>
<feature type="transmembrane region" description="Helical" evidence="1">
    <location>
        <begin position="40"/>
        <end position="65"/>
    </location>
</feature>
<feature type="transmembrane region" description="Helical" evidence="1">
    <location>
        <begin position="122"/>
        <end position="145"/>
    </location>
</feature>
<evidence type="ECO:0000313" key="3">
    <source>
        <dbReference type="EMBL" id="SFV89893.1"/>
    </source>
</evidence>
<dbReference type="Pfam" id="PF09335">
    <property type="entry name" value="VTT_dom"/>
    <property type="match status" value="1"/>
</dbReference>
<dbReference type="InterPro" id="IPR051311">
    <property type="entry name" value="DedA_domain"/>
</dbReference>
<feature type="transmembrane region" description="Helical" evidence="1">
    <location>
        <begin position="86"/>
        <end position="102"/>
    </location>
</feature>
<organism evidence="3">
    <name type="scientific">hydrothermal vent metagenome</name>
    <dbReference type="NCBI Taxonomy" id="652676"/>
    <lineage>
        <taxon>unclassified sequences</taxon>
        <taxon>metagenomes</taxon>
        <taxon>ecological metagenomes</taxon>
    </lineage>
</organism>
<feature type="transmembrane region" description="Helical" evidence="1">
    <location>
        <begin position="157"/>
        <end position="175"/>
    </location>
</feature>
<sequence length="182" mass="21462">MIEYLISHFSYTILFFWSFLEGEIGLALAGFMIAKGRFDFPTVFLITFSGAMIGDLLLFGTGRLFKQKTETVLHRYDKKLRRGEKWFRHFGSWIIVFERFIYGTHIPALLMMGVSGFNFWKFFLLEIVGVALWSVTFTSLGYYFGQTVINLLTFTQRHLTITFLVLLFFYIVYQLQKEEDEK</sequence>
<accession>A0A1W1E7H2</accession>
<feature type="domain" description="VTT" evidence="2">
    <location>
        <begin position="23"/>
        <end position="142"/>
    </location>
</feature>
<keyword evidence="1" id="KW-0472">Membrane</keyword>
<keyword evidence="3" id="KW-0449">Lipoprotein</keyword>
<dbReference type="PANTHER" id="PTHR42709:SF2">
    <property type="entry name" value="INNER MEMBRANE PROTEIN YOHD"/>
    <property type="match status" value="1"/>
</dbReference>
<dbReference type="PANTHER" id="PTHR42709">
    <property type="entry name" value="ALKALINE PHOSPHATASE LIKE PROTEIN"/>
    <property type="match status" value="1"/>
</dbReference>